<gene>
    <name evidence="1" type="ORF">HNR15_001908</name>
</gene>
<dbReference type="SUPFAM" id="SSF55781">
    <property type="entry name" value="GAF domain-like"/>
    <property type="match status" value="1"/>
</dbReference>
<proteinExistence type="predicted"/>
<accession>A0A853DLC6</accession>
<evidence type="ECO:0000313" key="1">
    <source>
        <dbReference type="EMBL" id="NYJ74945.1"/>
    </source>
</evidence>
<keyword evidence="2" id="KW-1185">Reference proteome</keyword>
<dbReference type="InterPro" id="IPR029016">
    <property type="entry name" value="GAF-like_dom_sf"/>
</dbReference>
<dbReference type="RefSeq" id="WP_179481228.1">
    <property type="nucleotide sequence ID" value="NZ_JACCFW010000001.1"/>
</dbReference>
<dbReference type="EMBL" id="JACCFW010000001">
    <property type="protein sequence ID" value="NYJ74945.1"/>
    <property type="molecule type" value="Genomic_DNA"/>
</dbReference>
<protein>
    <recommendedName>
        <fullName evidence="3">ANTAR domain-containing protein</fullName>
    </recommendedName>
</protein>
<name>A0A853DLC6_9MICO</name>
<reference evidence="1 2" key="1">
    <citation type="submission" date="2020-07" db="EMBL/GenBank/DDBJ databases">
        <title>Sequencing the genomes of 1000 actinobacteria strains.</title>
        <authorList>
            <person name="Klenk H.-P."/>
        </authorList>
    </citation>
    <scope>NUCLEOTIDE SEQUENCE [LARGE SCALE GENOMIC DNA]</scope>
    <source>
        <strain evidence="1 2">DSM 29531</strain>
    </source>
</reference>
<evidence type="ECO:0008006" key="3">
    <source>
        <dbReference type="Google" id="ProtNLM"/>
    </source>
</evidence>
<organism evidence="1 2">
    <name type="scientific">Allobranchiibius huperziae</name>
    <dbReference type="NCBI Taxonomy" id="1874116"/>
    <lineage>
        <taxon>Bacteria</taxon>
        <taxon>Bacillati</taxon>
        <taxon>Actinomycetota</taxon>
        <taxon>Actinomycetes</taxon>
        <taxon>Micrococcales</taxon>
        <taxon>Dermacoccaceae</taxon>
        <taxon>Allobranchiibius</taxon>
    </lineage>
</organism>
<evidence type="ECO:0000313" key="2">
    <source>
        <dbReference type="Proteomes" id="UP000571817"/>
    </source>
</evidence>
<dbReference type="AlphaFoldDB" id="A0A853DLC6"/>
<dbReference type="Proteomes" id="UP000571817">
    <property type="component" value="Unassembled WGS sequence"/>
</dbReference>
<sequence length="277" mass="29175">MLDDELSGSGCATVIEVAVAPDLASDSPERMIPGRKKWGDVDRAQQILQQVQATDAADETLPQVLCQACAAALPVTGVAMALMSAQGPEGLIAASNDTAGALEELQFALGDGPSVDASRHHRPVLEPHFRATAMARWPGLGQPALIVGVEAVFAFPLQVGAIRLGVLTLYCDRPGHLSSNALTEAWSFSDAATKLMLHLQGQMPAGALHPALALPGHSRPEVHQATGMISVQAAVGLAEALLLLRARAFTEDRDILAVARDVIARTLRFTPPTEDHD</sequence>
<dbReference type="Gene3D" id="3.30.450.40">
    <property type="match status" value="1"/>
</dbReference>
<comment type="caution">
    <text evidence="1">The sequence shown here is derived from an EMBL/GenBank/DDBJ whole genome shotgun (WGS) entry which is preliminary data.</text>
</comment>